<dbReference type="VEuPathDB" id="FungiDB:ACLA_006730"/>
<dbReference type="STRING" id="344612.A1CDI8"/>
<dbReference type="PANTHER" id="PTHR47338">
    <property type="entry name" value="ZN(II)2CYS6 TRANSCRIPTION FACTOR (EUROFUNG)-RELATED"/>
    <property type="match status" value="1"/>
</dbReference>
<dbReference type="CDD" id="cd12148">
    <property type="entry name" value="fungal_TF_MHR"/>
    <property type="match status" value="1"/>
</dbReference>
<dbReference type="RefSeq" id="XP_001273341.1">
    <property type="nucleotide sequence ID" value="XM_001273340.1"/>
</dbReference>
<dbReference type="SUPFAM" id="SSF57701">
    <property type="entry name" value="Zn2/Cys6 DNA-binding domain"/>
    <property type="match status" value="1"/>
</dbReference>
<dbReference type="AlphaFoldDB" id="A1CDI8"/>
<dbReference type="OMA" id="WILADYY"/>
<dbReference type="KEGG" id="act:ACLA_006730"/>
<evidence type="ECO:0000256" key="2">
    <source>
        <dbReference type="ARBA" id="ARBA00022723"/>
    </source>
</evidence>
<sequence>MKQMQHKSHLTNACRLCRNQKRRCDKKLPNCTRCAKLKLTCDYDWYLEEGHASPQFKSLSDFLLFHVPVVSDQHWLPGTFLLLQSCRQNIESRSLGIDEFFVELVMTAFVEQSAALDGVLSVFFGNVHRSPSAETALLLLAIYLVAEKEYHGSSMQRGDRRHLHQHCSYLISFLQLVREPSVELVQAGLLLTLYELGSSLLQAAFLRVATCARLACVLQLHLDEPLGDDCADAWRPAEERKRVWAGVYIMDRLVYQVVPDLATVHVVDEPDYGFRLPVDDSDSERSSSSVRPSFATSLDVPLSYYAREIQASRILGKVQMLQKSSRFGSFLGHFHLIDNILMQFMQRLFEDSIGWEGYLGATAIALMAALTLHRDQVGYGDPSTIPHHPDTYDGLTLSRAALSSVINMVRDICLQLNAVEPRAEIARVPLPAVICIGETALTAAWMNQASTDVSFIESAPFKQALGHVSRYWTLAGNGDMHASRDRR</sequence>
<evidence type="ECO:0000259" key="7">
    <source>
        <dbReference type="PROSITE" id="PS50048"/>
    </source>
</evidence>
<keyword evidence="5" id="KW-0804">Transcription</keyword>
<dbReference type="SMART" id="SM00066">
    <property type="entry name" value="GAL4"/>
    <property type="match status" value="1"/>
</dbReference>
<keyword evidence="9" id="KW-1185">Reference proteome</keyword>
<dbReference type="PANTHER" id="PTHR47338:SF20">
    <property type="entry name" value="ZN(II)2CYS6 TRANSCRIPTION FACTOR (EUROFUNG)"/>
    <property type="match status" value="1"/>
</dbReference>
<dbReference type="EMBL" id="DS027051">
    <property type="protein sequence ID" value="EAW11915.1"/>
    <property type="molecule type" value="Genomic_DNA"/>
</dbReference>
<dbReference type="PROSITE" id="PS00463">
    <property type="entry name" value="ZN2_CY6_FUNGAL_1"/>
    <property type="match status" value="1"/>
</dbReference>
<dbReference type="GeneID" id="4705591"/>
<name>A1CDI8_ASPCL</name>
<evidence type="ECO:0000313" key="8">
    <source>
        <dbReference type="EMBL" id="EAW11915.1"/>
    </source>
</evidence>
<evidence type="ECO:0000256" key="5">
    <source>
        <dbReference type="ARBA" id="ARBA00023163"/>
    </source>
</evidence>
<dbReference type="InterPro" id="IPR036864">
    <property type="entry name" value="Zn2-C6_fun-type_DNA-bd_sf"/>
</dbReference>
<dbReference type="OrthoDB" id="3862662at2759"/>
<dbReference type="GO" id="GO:0003677">
    <property type="term" value="F:DNA binding"/>
    <property type="evidence" value="ECO:0007669"/>
    <property type="project" value="UniProtKB-KW"/>
</dbReference>
<dbReference type="Proteomes" id="UP000006701">
    <property type="component" value="Unassembled WGS sequence"/>
</dbReference>
<dbReference type="GO" id="GO:0008270">
    <property type="term" value="F:zinc ion binding"/>
    <property type="evidence" value="ECO:0007669"/>
    <property type="project" value="InterPro"/>
</dbReference>
<dbReference type="CDD" id="cd00067">
    <property type="entry name" value="GAL4"/>
    <property type="match status" value="1"/>
</dbReference>
<protein>
    <submittedName>
        <fullName evidence="8">Fungal specific transcription factor domain protein</fullName>
    </submittedName>
</protein>
<dbReference type="GO" id="GO:0006351">
    <property type="term" value="P:DNA-templated transcription"/>
    <property type="evidence" value="ECO:0007669"/>
    <property type="project" value="InterPro"/>
</dbReference>
<evidence type="ECO:0000256" key="6">
    <source>
        <dbReference type="ARBA" id="ARBA00023242"/>
    </source>
</evidence>
<dbReference type="eggNOG" id="ENOG502SSDB">
    <property type="taxonomic scope" value="Eukaryota"/>
</dbReference>
<dbReference type="Pfam" id="PF04082">
    <property type="entry name" value="Fungal_trans"/>
    <property type="match status" value="1"/>
</dbReference>
<dbReference type="InterPro" id="IPR007219">
    <property type="entry name" value="XnlR_reg_dom"/>
</dbReference>
<organism evidence="8 9">
    <name type="scientific">Aspergillus clavatus (strain ATCC 1007 / CBS 513.65 / DSM 816 / NCTC 3887 / NRRL 1 / QM 1276 / 107)</name>
    <dbReference type="NCBI Taxonomy" id="344612"/>
    <lineage>
        <taxon>Eukaryota</taxon>
        <taxon>Fungi</taxon>
        <taxon>Dikarya</taxon>
        <taxon>Ascomycota</taxon>
        <taxon>Pezizomycotina</taxon>
        <taxon>Eurotiomycetes</taxon>
        <taxon>Eurotiomycetidae</taxon>
        <taxon>Eurotiales</taxon>
        <taxon>Aspergillaceae</taxon>
        <taxon>Aspergillus</taxon>
        <taxon>Aspergillus subgen. Fumigati</taxon>
    </lineage>
</organism>
<keyword evidence="3" id="KW-0805">Transcription regulation</keyword>
<dbReference type="Gene3D" id="4.10.240.10">
    <property type="entry name" value="Zn(2)-C6 fungal-type DNA-binding domain"/>
    <property type="match status" value="1"/>
</dbReference>
<keyword evidence="4" id="KW-0238">DNA-binding</keyword>
<proteinExistence type="predicted"/>
<evidence type="ECO:0000256" key="4">
    <source>
        <dbReference type="ARBA" id="ARBA00023125"/>
    </source>
</evidence>
<dbReference type="InterPro" id="IPR050815">
    <property type="entry name" value="TF_fung"/>
</dbReference>
<comment type="subcellular location">
    <subcellularLocation>
        <location evidence="1">Nucleus</location>
    </subcellularLocation>
</comment>
<evidence type="ECO:0000256" key="3">
    <source>
        <dbReference type="ARBA" id="ARBA00023015"/>
    </source>
</evidence>
<dbReference type="PROSITE" id="PS50048">
    <property type="entry name" value="ZN2_CY6_FUNGAL_2"/>
    <property type="match status" value="1"/>
</dbReference>
<reference evidence="8 9" key="1">
    <citation type="journal article" date="2008" name="PLoS Genet.">
        <title>Genomic islands in the pathogenic filamentous fungus Aspergillus fumigatus.</title>
        <authorList>
            <person name="Fedorova N.D."/>
            <person name="Khaldi N."/>
            <person name="Joardar V.S."/>
            <person name="Maiti R."/>
            <person name="Amedeo P."/>
            <person name="Anderson M.J."/>
            <person name="Crabtree J."/>
            <person name="Silva J.C."/>
            <person name="Badger J.H."/>
            <person name="Albarraq A."/>
            <person name="Angiuoli S."/>
            <person name="Bussey H."/>
            <person name="Bowyer P."/>
            <person name="Cotty P.J."/>
            <person name="Dyer P.S."/>
            <person name="Egan A."/>
            <person name="Galens K."/>
            <person name="Fraser-Liggett C.M."/>
            <person name="Haas B.J."/>
            <person name="Inman J.M."/>
            <person name="Kent R."/>
            <person name="Lemieux S."/>
            <person name="Malavazi I."/>
            <person name="Orvis J."/>
            <person name="Roemer T."/>
            <person name="Ronning C.M."/>
            <person name="Sundaram J.P."/>
            <person name="Sutton G."/>
            <person name="Turner G."/>
            <person name="Venter J.C."/>
            <person name="White O.R."/>
            <person name="Whitty B.R."/>
            <person name="Youngman P."/>
            <person name="Wolfe K.H."/>
            <person name="Goldman G.H."/>
            <person name="Wortman J.R."/>
            <person name="Jiang B."/>
            <person name="Denning D.W."/>
            <person name="Nierman W.C."/>
        </authorList>
    </citation>
    <scope>NUCLEOTIDE SEQUENCE [LARGE SCALE GENOMIC DNA]</scope>
    <source>
        <strain evidence="9">ATCC 1007 / CBS 513.65 / DSM 816 / NCTC 3887 / NRRL 1</strain>
    </source>
</reference>
<accession>A1CDI8</accession>
<dbReference type="GO" id="GO:0000981">
    <property type="term" value="F:DNA-binding transcription factor activity, RNA polymerase II-specific"/>
    <property type="evidence" value="ECO:0007669"/>
    <property type="project" value="InterPro"/>
</dbReference>
<keyword evidence="2" id="KW-0479">Metal-binding</keyword>
<dbReference type="Pfam" id="PF00172">
    <property type="entry name" value="Zn_clus"/>
    <property type="match status" value="1"/>
</dbReference>
<dbReference type="InterPro" id="IPR001138">
    <property type="entry name" value="Zn2Cys6_DnaBD"/>
</dbReference>
<keyword evidence="6" id="KW-0539">Nucleus</keyword>
<dbReference type="HOGENOM" id="CLU_023880_0_1_1"/>
<evidence type="ECO:0000256" key="1">
    <source>
        <dbReference type="ARBA" id="ARBA00004123"/>
    </source>
</evidence>
<feature type="domain" description="Zn(2)-C6 fungal-type" evidence="7">
    <location>
        <begin position="13"/>
        <end position="43"/>
    </location>
</feature>
<evidence type="ECO:0000313" key="9">
    <source>
        <dbReference type="Proteomes" id="UP000006701"/>
    </source>
</evidence>
<dbReference type="GO" id="GO:0005634">
    <property type="term" value="C:nucleus"/>
    <property type="evidence" value="ECO:0007669"/>
    <property type="project" value="UniProtKB-SubCell"/>
</dbReference>
<gene>
    <name evidence="8" type="ORF">ACLA_006730</name>
</gene>